<evidence type="ECO:0000256" key="3">
    <source>
        <dbReference type="ARBA" id="ARBA00010617"/>
    </source>
</evidence>
<dbReference type="SUPFAM" id="SSF48264">
    <property type="entry name" value="Cytochrome P450"/>
    <property type="match status" value="1"/>
</dbReference>
<dbReference type="InterPro" id="IPR001128">
    <property type="entry name" value="Cyt_P450"/>
</dbReference>
<reference evidence="13" key="1">
    <citation type="journal article" date="1998" name="Comp. Biochem. Physiol. C Pharmacol. Toxicol. Endocrinol.">
        <title>A new cytochrome P450 (CYP30) family identified in the clam, Mercenaria mercenaria.</title>
        <authorList>
            <person name="Brown D.J."/>
            <person name="Clark G.C."/>
            <person name="Van Beneden R.J."/>
        </authorList>
    </citation>
    <scope>NUCLEOTIDE SEQUENCE</scope>
</reference>
<keyword evidence="5 10" id="KW-0479">Metal-binding</keyword>
<dbReference type="FunFam" id="1.10.630.10:FF:000042">
    <property type="entry name" value="Cytochrome P450"/>
    <property type="match status" value="1"/>
</dbReference>
<keyword evidence="6" id="KW-0492">Microsome</keyword>
<comment type="subcellular location">
    <subcellularLocation>
        <location evidence="2">Endoplasmic reticulum membrane</location>
        <topology evidence="2">Peripheral membrane protein</topology>
    </subcellularLocation>
    <subcellularLocation>
        <location evidence="1">Microsome membrane</location>
        <topology evidence="1">Peripheral membrane protein</topology>
    </subcellularLocation>
</comment>
<keyword evidence="12" id="KW-0812">Transmembrane</keyword>
<evidence type="ECO:0000256" key="1">
    <source>
        <dbReference type="ARBA" id="ARBA00004174"/>
    </source>
</evidence>
<keyword evidence="11" id="KW-0503">Monooxygenase</keyword>
<evidence type="ECO:0000256" key="9">
    <source>
        <dbReference type="ARBA" id="ARBA00043906"/>
    </source>
</evidence>
<keyword evidence="12" id="KW-0472">Membrane</keyword>
<evidence type="ECO:0000256" key="11">
    <source>
        <dbReference type="RuleBase" id="RU000461"/>
    </source>
</evidence>
<keyword evidence="12" id="KW-1133">Transmembrane helix</keyword>
<proteinExistence type="evidence at transcript level"/>
<dbReference type="OrthoDB" id="2789670at2759"/>
<comment type="cofactor">
    <cofactor evidence="10">
        <name>heme</name>
        <dbReference type="ChEBI" id="CHEBI:30413"/>
    </cofactor>
</comment>
<evidence type="ECO:0000256" key="7">
    <source>
        <dbReference type="ARBA" id="ARBA00023002"/>
    </source>
</evidence>
<evidence type="ECO:0000256" key="12">
    <source>
        <dbReference type="SAM" id="Phobius"/>
    </source>
</evidence>
<evidence type="ECO:0000256" key="2">
    <source>
        <dbReference type="ARBA" id="ARBA00004406"/>
    </source>
</evidence>
<dbReference type="PROSITE" id="PS00086">
    <property type="entry name" value="CYTOCHROME_P450"/>
    <property type="match status" value="1"/>
</dbReference>
<dbReference type="InterPro" id="IPR002401">
    <property type="entry name" value="Cyt_P450_E_grp-I"/>
</dbReference>
<keyword evidence="7 11" id="KW-0560">Oxidoreductase</keyword>
<feature type="binding site" description="axial binding residue" evidence="10">
    <location>
        <position position="458"/>
    </location>
    <ligand>
        <name>heme</name>
        <dbReference type="ChEBI" id="CHEBI:30413"/>
    </ligand>
    <ligandPart>
        <name>Fe</name>
        <dbReference type="ChEBI" id="CHEBI:18248"/>
    </ligandPart>
</feature>
<dbReference type="GO" id="GO:0005506">
    <property type="term" value="F:iron ion binding"/>
    <property type="evidence" value="ECO:0007669"/>
    <property type="project" value="InterPro"/>
</dbReference>
<dbReference type="PRINTS" id="PR00385">
    <property type="entry name" value="P450"/>
</dbReference>
<comment type="similarity">
    <text evidence="3 11">Belongs to the cytochrome P450 family.</text>
</comment>
<gene>
    <name evidence="13" type="primary">Cyp 30</name>
</gene>
<dbReference type="PANTHER" id="PTHR24302">
    <property type="entry name" value="CYTOCHROME P450 FAMILY 3"/>
    <property type="match status" value="1"/>
</dbReference>
<evidence type="ECO:0000256" key="6">
    <source>
        <dbReference type="ARBA" id="ARBA00022848"/>
    </source>
</evidence>
<dbReference type="GO" id="GO:0016705">
    <property type="term" value="F:oxidoreductase activity, acting on paired donors, with incorporation or reduction of molecular oxygen"/>
    <property type="evidence" value="ECO:0007669"/>
    <property type="project" value="InterPro"/>
</dbReference>
<feature type="transmembrane region" description="Helical" evidence="12">
    <location>
        <begin position="6"/>
        <end position="29"/>
    </location>
</feature>
<dbReference type="AlphaFoldDB" id="O16156"/>
<keyword evidence="8 10" id="KW-0408">Iron</keyword>
<accession>O16156</accession>
<evidence type="ECO:0000313" key="13">
    <source>
        <dbReference type="EMBL" id="AAB66556.1"/>
    </source>
</evidence>
<evidence type="ECO:0000256" key="8">
    <source>
        <dbReference type="ARBA" id="ARBA00023004"/>
    </source>
</evidence>
<keyword evidence="6" id="KW-0256">Endoplasmic reticulum</keyword>
<dbReference type="EMBL" id="AF014795">
    <property type="protein sequence ID" value="AAB66556.1"/>
    <property type="molecule type" value="mRNA"/>
</dbReference>
<dbReference type="GO" id="GO:0020037">
    <property type="term" value="F:heme binding"/>
    <property type="evidence" value="ECO:0007669"/>
    <property type="project" value="InterPro"/>
</dbReference>
<evidence type="ECO:0000256" key="4">
    <source>
        <dbReference type="ARBA" id="ARBA00022617"/>
    </source>
</evidence>
<dbReference type="GO" id="GO:0008395">
    <property type="term" value="F:steroid hydroxylase activity"/>
    <property type="evidence" value="ECO:0007669"/>
    <property type="project" value="TreeGrafter"/>
</dbReference>
<sequence length="515" mass="59309">MEILGMVNLPTWLVCIIMTVMTVCLYTWYKQSYFKRLGIHTKPTVFFLGDMFELSKKGFGYIDDQMVKENGKIFGLYLGNIPTLVISDTDIIKQIMVKDFSKFTDRVSLVQVTKKWKSAVSVASGEHWRFLRTTLSPTFTTGKIREMKPYIHKCMKTLLELLSEKTDQNPEGFNIVPNLSGYTLDVICSTGFGLDVDAQKDPDNLIIRYAREFLEFRGLRNPLFLVQMFFPDLSSIFGRLLETNIVSNEAFDFYMSTMKKAFTDRKQAQSKHRDLLQLLINTHKGELGENEIDTEETTFEGMKQRGLTDEEVLLNSIIFMVAGYDTTATTLSWIVYDLVTNTECQEKLIEEIDAEIGESETTYDNVFKLRYLDMVVNETLRMHPPAQRINRLALEDVKINGLQILKGMDCTFSILALHYMPEYWENPYKYDPERFAPENQANINQYAYMPFGQGPRNCIGKRLALLEVKATVVVLLQKFRLHKTDKLQVPMPVSDVGLGKPAKPVFVRLEKRSKN</sequence>
<keyword evidence="4 10" id="KW-0349">Heme</keyword>
<protein>
    <submittedName>
        <fullName evidence="13">Cytochrome P450 30</fullName>
    </submittedName>
</protein>
<dbReference type="PRINTS" id="PR00463">
    <property type="entry name" value="EP450I"/>
</dbReference>
<evidence type="ECO:0000256" key="10">
    <source>
        <dbReference type="PIRSR" id="PIRSR602401-1"/>
    </source>
</evidence>
<dbReference type="Gene3D" id="1.10.630.10">
    <property type="entry name" value="Cytochrome P450"/>
    <property type="match status" value="1"/>
</dbReference>
<comment type="function">
    <text evidence="9">Cytochromes P450 are a group of heme-thiolate monooxygenases. They oxidize a variety of structurally unrelated compounds, including steroids, fatty acids, and xenobiotics.</text>
</comment>
<dbReference type="InterPro" id="IPR050705">
    <property type="entry name" value="Cytochrome_P450_3A"/>
</dbReference>
<dbReference type="Pfam" id="PF00067">
    <property type="entry name" value="p450"/>
    <property type="match status" value="1"/>
</dbReference>
<dbReference type="GO" id="GO:0005789">
    <property type="term" value="C:endoplasmic reticulum membrane"/>
    <property type="evidence" value="ECO:0007669"/>
    <property type="project" value="UniProtKB-SubCell"/>
</dbReference>
<dbReference type="InterPro" id="IPR036396">
    <property type="entry name" value="Cyt_P450_sf"/>
</dbReference>
<dbReference type="InterPro" id="IPR017972">
    <property type="entry name" value="Cyt_P450_CS"/>
</dbReference>
<dbReference type="PANTHER" id="PTHR24302:SF15">
    <property type="entry name" value="FATTY-ACID PEROXYGENASE"/>
    <property type="match status" value="1"/>
</dbReference>
<evidence type="ECO:0000256" key="5">
    <source>
        <dbReference type="ARBA" id="ARBA00022723"/>
    </source>
</evidence>
<name>O16156_MERMC</name>
<dbReference type="CDD" id="cd11055">
    <property type="entry name" value="CYP3A-like"/>
    <property type="match status" value="1"/>
</dbReference>
<organism evidence="13">
    <name type="scientific">Mercenaria mercenaria</name>
    <name type="common">Northern quahog</name>
    <name type="synonym">Venus mercenaria</name>
    <dbReference type="NCBI Taxonomy" id="6596"/>
    <lineage>
        <taxon>Eukaryota</taxon>
        <taxon>Metazoa</taxon>
        <taxon>Spiralia</taxon>
        <taxon>Lophotrochozoa</taxon>
        <taxon>Mollusca</taxon>
        <taxon>Bivalvia</taxon>
        <taxon>Autobranchia</taxon>
        <taxon>Heteroconchia</taxon>
        <taxon>Euheterodonta</taxon>
        <taxon>Imparidentia</taxon>
        <taxon>Neoheterodontei</taxon>
        <taxon>Venerida</taxon>
        <taxon>Veneroidea</taxon>
        <taxon>Veneridae</taxon>
        <taxon>Mercenaria</taxon>
    </lineage>
</organism>